<evidence type="ECO:0000313" key="1">
    <source>
        <dbReference type="EMBL" id="SEF38447.1"/>
    </source>
</evidence>
<reference evidence="2" key="1">
    <citation type="submission" date="2016-10" db="EMBL/GenBank/DDBJ databases">
        <authorList>
            <person name="Varghese N."/>
            <person name="Submissions S."/>
        </authorList>
    </citation>
    <scope>NUCLEOTIDE SEQUENCE [LARGE SCALE GENOMIC DNA]</scope>
    <source>
        <strain evidence="2">DSM 44654</strain>
    </source>
</reference>
<accession>A0A1H5RLP2</accession>
<name>A0A1H5RLP2_9PSEU</name>
<sequence length="64" mass="6836">MSGDRGGRSAFQTAAARDLPITRKAETLLVEVGDRDPDAASVRTDPGGKAVWARVPIRVFLLCP</sequence>
<organism evidence="1 2">
    <name type="scientific">Amycolatopsis pretoriensis</name>
    <dbReference type="NCBI Taxonomy" id="218821"/>
    <lineage>
        <taxon>Bacteria</taxon>
        <taxon>Bacillati</taxon>
        <taxon>Actinomycetota</taxon>
        <taxon>Actinomycetes</taxon>
        <taxon>Pseudonocardiales</taxon>
        <taxon>Pseudonocardiaceae</taxon>
        <taxon>Amycolatopsis</taxon>
    </lineage>
</organism>
<keyword evidence="2" id="KW-1185">Reference proteome</keyword>
<dbReference type="AlphaFoldDB" id="A0A1H5RLP2"/>
<dbReference type="EMBL" id="FNUJ01000021">
    <property type="protein sequence ID" value="SEF38447.1"/>
    <property type="molecule type" value="Genomic_DNA"/>
</dbReference>
<dbReference type="RefSeq" id="WP_086677964.1">
    <property type="nucleotide sequence ID" value="NZ_FNUJ01000021.1"/>
</dbReference>
<protein>
    <submittedName>
        <fullName evidence="1">Uncharacterized protein</fullName>
    </submittedName>
</protein>
<gene>
    <name evidence="1" type="ORF">SAMN05421837_12178</name>
</gene>
<evidence type="ECO:0000313" key="2">
    <source>
        <dbReference type="Proteomes" id="UP000198878"/>
    </source>
</evidence>
<dbReference type="Proteomes" id="UP000198878">
    <property type="component" value="Unassembled WGS sequence"/>
</dbReference>
<proteinExistence type="predicted"/>
<dbReference type="OrthoDB" id="4325132at2"/>